<keyword evidence="1" id="KW-1133">Transmembrane helix</keyword>
<organism evidence="2 3">
    <name type="scientific">Pristionchus fissidentatus</name>
    <dbReference type="NCBI Taxonomy" id="1538716"/>
    <lineage>
        <taxon>Eukaryota</taxon>
        <taxon>Metazoa</taxon>
        <taxon>Ecdysozoa</taxon>
        <taxon>Nematoda</taxon>
        <taxon>Chromadorea</taxon>
        <taxon>Rhabditida</taxon>
        <taxon>Rhabditina</taxon>
        <taxon>Diplogasteromorpha</taxon>
        <taxon>Diplogasteroidea</taxon>
        <taxon>Neodiplogasteridae</taxon>
        <taxon>Pristionchus</taxon>
    </lineage>
</organism>
<dbReference type="Proteomes" id="UP001432322">
    <property type="component" value="Unassembled WGS sequence"/>
</dbReference>
<keyword evidence="1" id="KW-0472">Membrane</keyword>
<keyword evidence="3" id="KW-1185">Reference proteome</keyword>
<dbReference type="AlphaFoldDB" id="A0AAV5VY43"/>
<dbReference type="EMBL" id="BTSY01000004">
    <property type="protein sequence ID" value="GMT24532.1"/>
    <property type="molecule type" value="Genomic_DNA"/>
</dbReference>
<gene>
    <name evidence="2" type="ORF">PFISCL1PPCAC_15829</name>
</gene>
<evidence type="ECO:0000256" key="1">
    <source>
        <dbReference type="SAM" id="Phobius"/>
    </source>
</evidence>
<proteinExistence type="predicted"/>
<feature type="transmembrane region" description="Helical" evidence="1">
    <location>
        <begin position="35"/>
        <end position="54"/>
    </location>
</feature>
<accession>A0AAV5VY43</accession>
<keyword evidence="1" id="KW-0812">Transmembrane</keyword>
<reference evidence="2" key="1">
    <citation type="submission" date="2023-10" db="EMBL/GenBank/DDBJ databases">
        <title>Genome assembly of Pristionchus species.</title>
        <authorList>
            <person name="Yoshida K."/>
            <person name="Sommer R.J."/>
        </authorList>
    </citation>
    <scope>NUCLEOTIDE SEQUENCE</scope>
    <source>
        <strain evidence="2">RS5133</strain>
    </source>
</reference>
<protein>
    <submittedName>
        <fullName evidence="2">Uncharacterized protein</fullName>
    </submittedName>
</protein>
<evidence type="ECO:0000313" key="2">
    <source>
        <dbReference type="EMBL" id="GMT24532.1"/>
    </source>
</evidence>
<evidence type="ECO:0000313" key="3">
    <source>
        <dbReference type="Proteomes" id="UP001432322"/>
    </source>
</evidence>
<comment type="caution">
    <text evidence="2">The sequence shown here is derived from an EMBL/GenBank/DDBJ whole genome shotgun (WGS) entry which is preliminary data.</text>
</comment>
<name>A0AAV5VY43_9BILA</name>
<sequence>MKTPKKRFAGPILTDQGTFISEDCDHRAQRIRVRLIVLPACIFCIFLGSNLFHFSDFFERIVYLRRDVVDIGSIWSFISSSLWESRT</sequence>